<keyword evidence="2" id="KW-1185">Reference proteome</keyword>
<evidence type="ECO:0000313" key="1">
    <source>
        <dbReference type="EMBL" id="MBB5061117.1"/>
    </source>
</evidence>
<proteinExistence type="predicted"/>
<name>A0A7W7ZJK8_9BACT</name>
<accession>A0A7W7ZJK8</accession>
<comment type="caution">
    <text evidence="1">The sequence shown here is derived from an EMBL/GenBank/DDBJ whole genome shotgun (WGS) entry which is preliminary data.</text>
</comment>
<reference evidence="1 2" key="1">
    <citation type="submission" date="2020-08" db="EMBL/GenBank/DDBJ databases">
        <title>Genomic Encyclopedia of Type Strains, Phase IV (KMG-V): Genome sequencing to study the core and pangenomes of soil and plant-associated prokaryotes.</title>
        <authorList>
            <person name="Whitman W."/>
        </authorList>
    </citation>
    <scope>NUCLEOTIDE SEQUENCE [LARGE SCALE GENOMIC DNA]</scope>
    <source>
        <strain evidence="1 2">M8UP14</strain>
    </source>
</reference>
<sequence length="57" mass="6690">MRQFHSARQERTVRCDIWTAFRCSIGMEMSLSYRKGRHASRLPTYVPTRPSASDPIF</sequence>
<gene>
    <name evidence="1" type="ORF">HDF16_005853</name>
</gene>
<organism evidence="1 2">
    <name type="scientific">Granulicella aggregans</name>
    <dbReference type="NCBI Taxonomy" id="474949"/>
    <lineage>
        <taxon>Bacteria</taxon>
        <taxon>Pseudomonadati</taxon>
        <taxon>Acidobacteriota</taxon>
        <taxon>Terriglobia</taxon>
        <taxon>Terriglobales</taxon>
        <taxon>Acidobacteriaceae</taxon>
        <taxon>Granulicella</taxon>
    </lineage>
</organism>
<protein>
    <submittedName>
        <fullName evidence="1">Uncharacterized protein</fullName>
    </submittedName>
</protein>
<dbReference type="AlphaFoldDB" id="A0A7W7ZJK8"/>
<evidence type="ECO:0000313" key="2">
    <source>
        <dbReference type="Proteomes" id="UP000540989"/>
    </source>
</evidence>
<dbReference type="Proteomes" id="UP000540989">
    <property type="component" value="Unassembled WGS sequence"/>
</dbReference>
<dbReference type="EMBL" id="JACHIP010000028">
    <property type="protein sequence ID" value="MBB5061117.1"/>
    <property type="molecule type" value="Genomic_DNA"/>
</dbReference>